<protein>
    <recommendedName>
        <fullName evidence="3 6">Altered inheritance of mitochondria protein 24, mitochondrial</fullName>
    </recommendedName>
</protein>
<dbReference type="InterPro" id="IPR016031">
    <property type="entry name" value="Trp_RNA-bd_attenuator-like_dom"/>
</dbReference>
<evidence type="ECO:0000313" key="7">
    <source>
        <dbReference type="EMBL" id="CAG8581545.1"/>
    </source>
</evidence>
<dbReference type="SUPFAM" id="SSF51219">
    <property type="entry name" value="TRAP-like"/>
    <property type="match status" value="1"/>
</dbReference>
<comment type="similarity">
    <text evidence="2 6">Belongs to the AIM24 family.</text>
</comment>
<name>A0A9N9BZK6_9GLOM</name>
<dbReference type="EMBL" id="CAJVPS010003048">
    <property type="protein sequence ID" value="CAG8581545.1"/>
    <property type="molecule type" value="Genomic_DNA"/>
</dbReference>
<comment type="subcellular location">
    <subcellularLocation>
        <location evidence="1 6">Mitochondrion</location>
    </subcellularLocation>
</comment>
<dbReference type="PANTHER" id="PTHR36959">
    <property type="entry name" value="ALTERED INHERITANCE OF MITOCHONDRIA PROTEIN 24, MITOCHONDRIAL"/>
    <property type="match status" value="1"/>
</dbReference>
<dbReference type="GO" id="GO:0007007">
    <property type="term" value="P:inner mitochondrial membrane organization"/>
    <property type="evidence" value="ECO:0007669"/>
    <property type="project" value="TreeGrafter"/>
</dbReference>
<evidence type="ECO:0000256" key="3">
    <source>
        <dbReference type="ARBA" id="ARBA00013287"/>
    </source>
</evidence>
<dbReference type="Gene3D" id="3.60.160.10">
    <property type="entry name" value="Mitochondrial biogenesis AIM24"/>
    <property type="match status" value="1"/>
</dbReference>
<reference evidence="7" key="1">
    <citation type="submission" date="2021-06" db="EMBL/GenBank/DDBJ databases">
        <authorList>
            <person name="Kallberg Y."/>
            <person name="Tangrot J."/>
            <person name="Rosling A."/>
        </authorList>
    </citation>
    <scope>NUCLEOTIDE SEQUENCE</scope>
    <source>
        <strain evidence="7">FL130A</strain>
    </source>
</reference>
<keyword evidence="8" id="KW-1185">Reference proteome</keyword>
<dbReference type="Proteomes" id="UP000789508">
    <property type="component" value="Unassembled WGS sequence"/>
</dbReference>
<evidence type="ECO:0000313" key="8">
    <source>
        <dbReference type="Proteomes" id="UP000789508"/>
    </source>
</evidence>
<evidence type="ECO:0000256" key="6">
    <source>
        <dbReference type="RuleBase" id="RU363045"/>
    </source>
</evidence>
<keyword evidence="4" id="KW-0809">Transit peptide</keyword>
<dbReference type="GO" id="GO:0005743">
    <property type="term" value="C:mitochondrial inner membrane"/>
    <property type="evidence" value="ECO:0007669"/>
    <property type="project" value="TreeGrafter"/>
</dbReference>
<dbReference type="InterPro" id="IPR002838">
    <property type="entry name" value="AIM24"/>
</dbReference>
<gene>
    <name evidence="7" type="ORF">ALEPTO_LOCUS7284</name>
</gene>
<proteinExistence type="inferred from homology"/>
<dbReference type="OrthoDB" id="1705416at2759"/>
<evidence type="ECO:0000256" key="2">
    <source>
        <dbReference type="ARBA" id="ARBA00009322"/>
    </source>
</evidence>
<dbReference type="AlphaFoldDB" id="A0A9N9BZK6"/>
<comment type="caution">
    <text evidence="7">The sequence shown here is derived from an EMBL/GenBank/DDBJ whole genome shotgun (WGS) entry which is preliminary data.</text>
</comment>
<evidence type="ECO:0000256" key="1">
    <source>
        <dbReference type="ARBA" id="ARBA00004173"/>
    </source>
</evidence>
<dbReference type="Pfam" id="PF01987">
    <property type="entry name" value="AIM24"/>
    <property type="match status" value="1"/>
</dbReference>
<dbReference type="PANTHER" id="PTHR36959:SF2">
    <property type="entry name" value="ALTERED INHERITANCE OF MITOCHONDRIA PROTEIN 24, MITOCHONDRIAL"/>
    <property type="match status" value="1"/>
</dbReference>
<sequence>MSLISKAILGLSYPQIHARFYATLAYNSPKNGEINQVPTDQKKEGLESVISHVSPGINNASAWLSHPSVSDPTFQVLSPGSLGALLLVKLPPKSEIYAVPGTAVAVSSKVATERTVDGNFVIALGRKIAGGQLVYHKFTTESLPGDVLMTPGALSDIAAIYMDGRSEYYVRKGAFLARGPRVTLKIGGGALRSFAYRATGRGTLVITNYGAIHRLVLNAGDEYLVNPKHLIAWDALTHPSISLPLIKSSPSRGRKIVENVASKVSERMPTVVENFRNSPSVKPTLETMKRISVKTRKWIFGGPEFLKLSGPGDFYLASRVEPIFGEFKTLTSPSIEEIEDTKIQLTPPSTTPRPRQPLEPPRMSYALVTKSGYVTFTDEPVITPLSSASFGSDKRSIIGRITSGSGLLQLRRWILPNRIAFKDTKRE</sequence>
<dbReference type="InterPro" id="IPR036983">
    <property type="entry name" value="AIM24_sf"/>
</dbReference>
<keyword evidence="5 6" id="KW-0496">Mitochondrion</keyword>
<organism evidence="7 8">
    <name type="scientific">Ambispora leptoticha</name>
    <dbReference type="NCBI Taxonomy" id="144679"/>
    <lineage>
        <taxon>Eukaryota</taxon>
        <taxon>Fungi</taxon>
        <taxon>Fungi incertae sedis</taxon>
        <taxon>Mucoromycota</taxon>
        <taxon>Glomeromycotina</taxon>
        <taxon>Glomeromycetes</taxon>
        <taxon>Archaeosporales</taxon>
        <taxon>Ambisporaceae</taxon>
        <taxon>Ambispora</taxon>
    </lineage>
</organism>
<evidence type="ECO:0000256" key="4">
    <source>
        <dbReference type="ARBA" id="ARBA00022946"/>
    </source>
</evidence>
<evidence type="ECO:0000256" key="5">
    <source>
        <dbReference type="ARBA" id="ARBA00023128"/>
    </source>
</evidence>
<accession>A0A9N9BZK6</accession>